<keyword evidence="1" id="KW-0472">Membrane</keyword>
<comment type="caution">
    <text evidence="2">The sequence shown here is derived from an EMBL/GenBank/DDBJ whole genome shotgun (WGS) entry which is preliminary data.</text>
</comment>
<evidence type="ECO:0000313" key="2">
    <source>
        <dbReference type="EMBL" id="HJB80618.1"/>
    </source>
</evidence>
<organism evidence="2 3">
    <name type="scientific">Candidatus Flavonifractor intestinigallinarum</name>
    <dbReference type="NCBI Taxonomy" id="2838586"/>
    <lineage>
        <taxon>Bacteria</taxon>
        <taxon>Bacillati</taxon>
        <taxon>Bacillota</taxon>
        <taxon>Clostridia</taxon>
        <taxon>Eubacteriales</taxon>
        <taxon>Oscillospiraceae</taxon>
        <taxon>Flavonifractor</taxon>
    </lineage>
</organism>
<feature type="transmembrane region" description="Helical" evidence="1">
    <location>
        <begin position="106"/>
        <end position="125"/>
    </location>
</feature>
<dbReference type="AlphaFoldDB" id="A0A9D2MNY5"/>
<gene>
    <name evidence="2" type="ORF">H9712_06515</name>
</gene>
<evidence type="ECO:0000313" key="3">
    <source>
        <dbReference type="Proteomes" id="UP000823921"/>
    </source>
</evidence>
<name>A0A9D2MNY5_9FIRM</name>
<dbReference type="Proteomes" id="UP000823921">
    <property type="component" value="Unassembled WGS sequence"/>
</dbReference>
<feature type="transmembrane region" description="Helical" evidence="1">
    <location>
        <begin position="6"/>
        <end position="24"/>
    </location>
</feature>
<evidence type="ECO:0000256" key="1">
    <source>
        <dbReference type="SAM" id="Phobius"/>
    </source>
</evidence>
<keyword evidence="1" id="KW-0812">Transmembrane</keyword>
<proteinExistence type="predicted"/>
<protein>
    <submittedName>
        <fullName evidence="2">ABC transporter permease</fullName>
    </submittedName>
</protein>
<sequence>MSLFWIFLIYSFLGFLIEVAYARVTGEAKRDRKCRLLLPLCPVYGLGALGVQLLPEGVRAQPLLLFPAAVLVCTGAELLAGLFYEKVFLVSFWDYSHLPLHLGRHVCLRFSLYWGALTLMLYYLLHPAVAWLAAAIPSWAAPPAVALLCMDTVLTALLLRRTRNTGALRWYVRLFRRKPA</sequence>
<reference evidence="2" key="1">
    <citation type="journal article" date="2021" name="PeerJ">
        <title>Extensive microbial diversity within the chicken gut microbiome revealed by metagenomics and culture.</title>
        <authorList>
            <person name="Gilroy R."/>
            <person name="Ravi A."/>
            <person name="Getino M."/>
            <person name="Pursley I."/>
            <person name="Horton D.L."/>
            <person name="Alikhan N.F."/>
            <person name="Baker D."/>
            <person name="Gharbi K."/>
            <person name="Hall N."/>
            <person name="Watson M."/>
            <person name="Adriaenssens E.M."/>
            <person name="Foster-Nyarko E."/>
            <person name="Jarju S."/>
            <person name="Secka A."/>
            <person name="Antonio M."/>
            <person name="Oren A."/>
            <person name="Chaudhuri R.R."/>
            <person name="La Ragione R."/>
            <person name="Hildebrand F."/>
            <person name="Pallen M.J."/>
        </authorList>
    </citation>
    <scope>NUCLEOTIDE SEQUENCE</scope>
    <source>
        <strain evidence="2">CHK192-8294</strain>
    </source>
</reference>
<reference evidence="2" key="2">
    <citation type="submission" date="2021-04" db="EMBL/GenBank/DDBJ databases">
        <authorList>
            <person name="Gilroy R."/>
        </authorList>
    </citation>
    <scope>NUCLEOTIDE SEQUENCE</scope>
    <source>
        <strain evidence="2">CHK192-8294</strain>
    </source>
</reference>
<dbReference type="InterPro" id="IPR010540">
    <property type="entry name" value="CmpB_TMEM229"/>
</dbReference>
<keyword evidence="1" id="KW-1133">Transmembrane helix</keyword>
<dbReference type="Pfam" id="PF06541">
    <property type="entry name" value="ABC_trans_CmpB"/>
    <property type="match status" value="1"/>
</dbReference>
<feature type="transmembrane region" description="Helical" evidence="1">
    <location>
        <begin position="36"/>
        <end position="54"/>
    </location>
</feature>
<feature type="transmembrane region" description="Helical" evidence="1">
    <location>
        <begin position="66"/>
        <end position="85"/>
    </location>
</feature>
<feature type="transmembrane region" description="Helical" evidence="1">
    <location>
        <begin position="131"/>
        <end position="159"/>
    </location>
</feature>
<accession>A0A9D2MNY5</accession>
<dbReference type="EMBL" id="DWXO01000065">
    <property type="protein sequence ID" value="HJB80618.1"/>
    <property type="molecule type" value="Genomic_DNA"/>
</dbReference>